<reference evidence="4 5" key="1">
    <citation type="submission" date="2020-07" db="EMBL/GenBank/DDBJ databases">
        <title>Bradyrhizobium diversity isolated from nodules of indigenous legumes of Western Australia.</title>
        <authorList>
            <person name="Klepa M.S."/>
        </authorList>
    </citation>
    <scope>NUCLEOTIDE SEQUENCE [LARGE SCALE GENOMIC DNA]</scope>
    <source>
        <strain evidence="4 5">CNPSo 4019</strain>
    </source>
</reference>
<evidence type="ECO:0000313" key="5">
    <source>
        <dbReference type="Proteomes" id="UP001194539"/>
    </source>
</evidence>
<comment type="caution">
    <text evidence="4">The sequence shown here is derived from an EMBL/GenBank/DDBJ whole genome shotgun (WGS) entry which is preliminary data.</text>
</comment>
<evidence type="ECO:0000256" key="3">
    <source>
        <dbReference type="PROSITE-ProRule" id="PRU00339"/>
    </source>
</evidence>
<dbReference type="Gene3D" id="3.40.50.2000">
    <property type="entry name" value="Glycogen Phosphorylase B"/>
    <property type="match status" value="1"/>
</dbReference>
<feature type="repeat" description="TPR" evidence="3">
    <location>
        <begin position="104"/>
        <end position="137"/>
    </location>
</feature>
<evidence type="ECO:0000313" key="4">
    <source>
        <dbReference type="EMBL" id="MBH5390681.1"/>
    </source>
</evidence>
<feature type="repeat" description="TPR" evidence="3">
    <location>
        <begin position="206"/>
        <end position="239"/>
    </location>
</feature>
<keyword evidence="5" id="KW-1185">Reference proteome</keyword>
<dbReference type="PROSITE" id="PS50005">
    <property type="entry name" value="TPR"/>
    <property type="match status" value="4"/>
</dbReference>
<accession>A0ABS0PBS0</accession>
<protein>
    <submittedName>
        <fullName evidence="4">Glycosyltransferase family protein</fullName>
    </submittedName>
</protein>
<dbReference type="InterPro" id="IPR019734">
    <property type="entry name" value="TPR_rpt"/>
</dbReference>
<dbReference type="Pfam" id="PF01075">
    <property type="entry name" value="Glyco_transf_9"/>
    <property type="match status" value="1"/>
</dbReference>
<dbReference type="SUPFAM" id="SSF48452">
    <property type="entry name" value="TPR-like"/>
    <property type="match status" value="1"/>
</dbReference>
<dbReference type="SUPFAM" id="SSF53756">
    <property type="entry name" value="UDP-Glycosyltransferase/glycogen phosphorylase"/>
    <property type="match status" value="1"/>
</dbReference>
<dbReference type="InterPro" id="IPR051685">
    <property type="entry name" value="Ycf3/AcsC/BcsC/TPR_MFPF"/>
</dbReference>
<dbReference type="Gene3D" id="1.25.40.10">
    <property type="entry name" value="Tetratricopeptide repeat domain"/>
    <property type="match status" value="1"/>
</dbReference>
<dbReference type="Pfam" id="PF13414">
    <property type="entry name" value="TPR_11"/>
    <property type="match status" value="1"/>
</dbReference>
<proteinExistence type="predicted"/>
<dbReference type="SMART" id="SM00028">
    <property type="entry name" value="TPR"/>
    <property type="match status" value="6"/>
</dbReference>
<dbReference type="PROSITE" id="PS50293">
    <property type="entry name" value="TPR_REGION"/>
    <property type="match status" value="2"/>
</dbReference>
<dbReference type="PANTHER" id="PTHR44943">
    <property type="entry name" value="CELLULOSE SYNTHASE OPERON PROTEIN C"/>
    <property type="match status" value="1"/>
</dbReference>
<keyword evidence="1" id="KW-0677">Repeat</keyword>
<dbReference type="PANTHER" id="PTHR44943:SF8">
    <property type="entry name" value="TPR REPEAT-CONTAINING PROTEIN MJ0263"/>
    <property type="match status" value="1"/>
</dbReference>
<dbReference type="InterPro" id="IPR002201">
    <property type="entry name" value="Glyco_trans_9"/>
</dbReference>
<evidence type="ECO:0000256" key="2">
    <source>
        <dbReference type="ARBA" id="ARBA00022803"/>
    </source>
</evidence>
<feature type="repeat" description="TPR" evidence="3">
    <location>
        <begin position="70"/>
        <end position="103"/>
    </location>
</feature>
<evidence type="ECO:0000256" key="1">
    <source>
        <dbReference type="ARBA" id="ARBA00022737"/>
    </source>
</evidence>
<name>A0ABS0PBS0_9BRAD</name>
<organism evidence="4 5">
    <name type="scientific">Bradyrhizobium diversitatis</name>
    <dbReference type="NCBI Taxonomy" id="2755406"/>
    <lineage>
        <taxon>Bacteria</taxon>
        <taxon>Pseudomonadati</taxon>
        <taxon>Pseudomonadota</taxon>
        <taxon>Alphaproteobacteria</taxon>
        <taxon>Hyphomicrobiales</taxon>
        <taxon>Nitrobacteraceae</taxon>
        <taxon>Bradyrhizobium</taxon>
    </lineage>
</organism>
<dbReference type="EMBL" id="JACEGD010000036">
    <property type="protein sequence ID" value="MBH5390681.1"/>
    <property type="molecule type" value="Genomic_DNA"/>
</dbReference>
<feature type="repeat" description="TPR" evidence="3">
    <location>
        <begin position="172"/>
        <end position="205"/>
    </location>
</feature>
<dbReference type="Pfam" id="PF14559">
    <property type="entry name" value="TPR_19"/>
    <property type="match status" value="1"/>
</dbReference>
<dbReference type="InterPro" id="IPR011990">
    <property type="entry name" value="TPR-like_helical_dom_sf"/>
</dbReference>
<keyword evidence="2 3" id="KW-0802">TPR repeat</keyword>
<sequence length="590" mass="65059">MRLEELRAEAIEHLRGGQLLKAQSRVKEAFKLDAESAENLHLMAVVDAAAGRADRAVDWASRAIRKAPQPAYLATLGNALASAGRLDEALRVFDKAIQLKPSDAELWRQMGDALIQARRNSEALLCFRRAFELDSGHADAAYKAGHLLHGAGQLAEALVYLNHSVNLRSDNSQALHTRALTLNGLGRIEEATADCRRAVQLDPKNADTVGNLGALLRAQGHLEEALSFFDRSLKIKPNAGKTIVGRASVLAELGRVDEAMSAYKRSAAILSEHSRSVWNLALLQMLTGDFKRGLKGMQARWDVPGLPNGYPPLPGPKWLGDGDIAGKTLLVCADEGLGDAIQLVRYIPLLAGRGARVVLIVQDALWPLLSKMEGASECLPGSSGARLPPFDLHCPLSNLPLIFGTRLESVPAAVSYLPPPSRERVQAWESRLGPRARSRVGLVWSGNPEHLNDHNRSIPFRMLTGLLDDKVSFVSLQKDVRPNDRAELLARTDIFDPAQHLTDFAETAALISCLDLVITVDTSVAHLSAALGKPTWILLPFMPDYRWLRHREDSPWYPTVRLFRQNEGREYGSVIDRVRRDLQNFDRQRT</sequence>
<gene>
    <name evidence="4" type="ORF">H1B27_31090</name>
</gene>
<dbReference type="Proteomes" id="UP001194539">
    <property type="component" value="Unassembled WGS sequence"/>
</dbReference>